<dbReference type="RefSeq" id="WP_250420606.1">
    <property type="nucleotide sequence ID" value="NZ_JAJKBJ010000002.1"/>
</dbReference>
<dbReference type="EMBL" id="JAJKBJ010000002">
    <property type="protein sequence ID" value="MCL9683093.1"/>
    <property type="molecule type" value="Genomic_DNA"/>
</dbReference>
<protein>
    <submittedName>
        <fullName evidence="2">Uncharacterized protein</fullName>
    </submittedName>
</protein>
<feature type="transmembrane region" description="Helical" evidence="1">
    <location>
        <begin position="675"/>
        <end position="696"/>
    </location>
</feature>
<keyword evidence="1" id="KW-1133">Transmembrane helix</keyword>
<sequence length="741" mass="85086">MVYLVQGNAQDLFRACGQEWMIVPSSDAHRMEQDMPQTRFLGTDAQAKYFIRTWEAEAQGSYYLPGNMSAGNLYWFMGEPLPLINRNEKPKDYQENYVHQYFAYVNEHQEPCGFMLMFRQDDPKRWVLGLVKNNHLAPEARTVVLLSSFDLTPYVKTTEGIVVSSTDPLKNPLMEQIDSPFLHSWLQKTIKADTGEMDPKAVRLAHLVRLMPVSDQVTAINFNEFRPDVVLAENPTLDLIAEYQLTLSPAMLKDCLSEHSGLRKEIEGTSLCDSEKINKNLLQMVILFYEEKILSANRDFLEKNVLAKTMTGTVWKDAQVQLIPFLVREAYSADLFQLILSEEAYYRSVRLLVQLGYTEDIREFFRNPDKCKELEYIDRLEDGNTKKLCLIFWAKSDLKLKDYKKIVEATIAYPLLAETLVALDQREIIPIKSLKKLVMDPFEHQQQSILYHFSAQLAQSGSIKADLKKLNVEELAELSKAFFVLKKTGIPAGNLYTWALKNNKQGQLLRLFLPHLDKVDNVSHREALINILYTGIQYGPVRQGRSIPVITDSALLVLAKNLHERFICAKQMQDLNFEKEIVALTADDRGIQGSRLRKIILRVEAQCKVVHERLRGSSADQDTIGQWQRAEKNYRRLLYCIAYDGLTQPNVDIHDRIKQAEREVLNIVDPEVRSILYKAFIVMANIVITALTLGIANDIKEKRTGNYWFFNQTPLGEQVRALDKEVMELIDLPRPASILTP</sequence>
<gene>
    <name evidence="2" type="ORF">LOX96_03210</name>
</gene>
<organism evidence="2 3">
    <name type="scientific">Legionella maioricensis</name>
    <dbReference type="NCBI Taxonomy" id="2896528"/>
    <lineage>
        <taxon>Bacteria</taxon>
        <taxon>Pseudomonadati</taxon>
        <taxon>Pseudomonadota</taxon>
        <taxon>Gammaproteobacteria</taxon>
        <taxon>Legionellales</taxon>
        <taxon>Legionellaceae</taxon>
        <taxon>Legionella</taxon>
    </lineage>
</organism>
<keyword evidence="1" id="KW-0812">Transmembrane</keyword>
<dbReference type="Proteomes" id="UP001139721">
    <property type="component" value="Unassembled WGS sequence"/>
</dbReference>
<evidence type="ECO:0000313" key="3">
    <source>
        <dbReference type="Proteomes" id="UP001139721"/>
    </source>
</evidence>
<keyword evidence="3" id="KW-1185">Reference proteome</keyword>
<evidence type="ECO:0000256" key="1">
    <source>
        <dbReference type="SAM" id="Phobius"/>
    </source>
</evidence>
<proteinExistence type="predicted"/>
<reference evidence="2" key="1">
    <citation type="submission" date="2021-11" db="EMBL/GenBank/DDBJ databases">
        <title>Legionella maioricencis sp. nov., a new species isolated from hot water samples in Mallorca.</title>
        <authorList>
            <person name="Crespi S."/>
            <person name="Drasar V."/>
            <person name="Salva-Serra F."/>
            <person name="Jaen-Luchoro D."/>
            <person name="Pineiro-Iglesias B."/>
            <person name="Aliaga F."/>
            <person name="Fernandez-Juarez V."/>
            <person name="Coll G."/>
            <person name="Moore E.R.B."/>
            <person name="Bennasar-Figueras A."/>
        </authorList>
    </citation>
    <scope>NUCLEOTIDE SEQUENCE</scope>
    <source>
        <strain evidence="2">HCPI-6</strain>
    </source>
</reference>
<comment type="caution">
    <text evidence="2">The sequence shown here is derived from an EMBL/GenBank/DDBJ whole genome shotgun (WGS) entry which is preliminary data.</text>
</comment>
<keyword evidence="1" id="KW-0472">Membrane</keyword>
<evidence type="ECO:0000313" key="2">
    <source>
        <dbReference type="EMBL" id="MCL9683093.1"/>
    </source>
</evidence>
<dbReference type="AlphaFoldDB" id="A0A9X2IBW1"/>
<accession>A0A9X2IBW1</accession>
<name>A0A9X2IBW1_9GAMM</name>